<dbReference type="OrthoDB" id="1157001at2"/>
<dbReference type="EMBL" id="CP027062">
    <property type="protein sequence ID" value="AVI49872.1"/>
    <property type="molecule type" value="Genomic_DNA"/>
</dbReference>
<gene>
    <name evidence="1" type="ORF">C5O00_01280</name>
</gene>
<dbReference type="Gene3D" id="3.40.50.150">
    <property type="entry name" value="Vaccinia Virus protein VP39"/>
    <property type="match status" value="1"/>
</dbReference>
<sequence length="342" mass="38244">MTAKFSLFRPLTESLLKTNSEAEEVEIANSLAQMYQELLRDFVLDGSYSNTNPTHVDGGIALSSQHALDCLRDPLRTVRFIKGLNAAIQDAFIRFPDEQLQIVYAGCGPGAPIVFPLLCLFTPEQLSITLLDINASSINSVEELIIALGAGDYFRPGYLGDAIIYQHPPELPLHIVVSETMDKGLTKEPQVRITQNLASQLNDKGIFIPESINVYTEHSFYSKEPYFDIYKNVLDLGPVTNTRDRRSLFSITRDIQISPSFEYLSEPIAVPADFTETPDICIYADVIIYGDLKLTKAQSLISNSYCVKSLYNIGATQYRLHHTTSDIPNWEVIELQDDLLAP</sequence>
<name>A0A2S0HTB2_9FLAO</name>
<accession>A0A2S0HTB2</accession>
<dbReference type="RefSeq" id="WP_105214226.1">
    <property type="nucleotide sequence ID" value="NZ_CP027062.1"/>
</dbReference>
<protein>
    <submittedName>
        <fullName evidence="1">Uncharacterized protein</fullName>
    </submittedName>
</protein>
<organism evidence="1 2">
    <name type="scientific">Pukyongia salina</name>
    <dbReference type="NCBI Taxonomy" id="2094025"/>
    <lineage>
        <taxon>Bacteria</taxon>
        <taxon>Pseudomonadati</taxon>
        <taxon>Bacteroidota</taxon>
        <taxon>Flavobacteriia</taxon>
        <taxon>Flavobacteriales</taxon>
        <taxon>Flavobacteriaceae</taxon>
        <taxon>Pukyongia</taxon>
    </lineage>
</organism>
<dbReference type="InterPro" id="IPR029063">
    <property type="entry name" value="SAM-dependent_MTases_sf"/>
</dbReference>
<evidence type="ECO:0000313" key="2">
    <source>
        <dbReference type="Proteomes" id="UP000238442"/>
    </source>
</evidence>
<proteinExistence type="predicted"/>
<dbReference type="AlphaFoldDB" id="A0A2S0HTB2"/>
<dbReference type="KEGG" id="aue:C5O00_01280"/>
<reference evidence="1 2" key="1">
    <citation type="submission" date="2018-02" db="EMBL/GenBank/DDBJ databases">
        <title>Genomic analysis of the strain RR4-38 isolated from a seawater recirculating aquaculture system.</title>
        <authorList>
            <person name="Kim Y.-S."/>
            <person name="Jang Y.H."/>
            <person name="Kim K.-H."/>
        </authorList>
    </citation>
    <scope>NUCLEOTIDE SEQUENCE [LARGE SCALE GENOMIC DNA]</scope>
    <source>
        <strain evidence="1 2">RR4-38</strain>
    </source>
</reference>
<keyword evidence="2" id="KW-1185">Reference proteome</keyword>
<evidence type="ECO:0000313" key="1">
    <source>
        <dbReference type="EMBL" id="AVI49872.1"/>
    </source>
</evidence>
<dbReference type="Proteomes" id="UP000238442">
    <property type="component" value="Chromosome"/>
</dbReference>